<organism evidence="1 3">
    <name type="scientific">Rotaria magnacalcarata</name>
    <dbReference type="NCBI Taxonomy" id="392030"/>
    <lineage>
        <taxon>Eukaryota</taxon>
        <taxon>Metazoa</taxon>
        <taxon>Spiralia</taxon>
        <taxon>Gnathifera</taxon>
        <taxon>Rotifera</taxon>
        <taxon>Eurotatoria</taxon>
        <taxon>Bdelloidea</taxon>
        <taxon>Philodinida</taxon>
        <taxon>Philodinidae</taxon>
        <taxon>Rotaria</taxon>
    </lineage>
</organism>
<sequence>EQQEQENPSDMHKRQLANANFQWAKAKVKVDSLGDSTEQKFKRAIELYKQANEENDRDILKV</sequence>
<evidence type="ECO:0000313" key="1">
    <source>
        <dbReference type="EMBL" id="CAF4561716.1"/>
    </source>
</evidence>
<dbReference type="Proteomes" id="UP000676336">
    <property type="component" value="Unassembled WGS sequence"/>
</dbReference>
<gene>
    <name evidence="1" type="ORF">SMN809_LOCUS37473</name>
    <name evidence="2" type="ORF">SMN809_LOCUS41113</name>
</gene>
<evidence type="ECO:0000313" key="2">
    <source>
        <dbReference type="EMBL" id="CAF4651363.1"/>
    </source>
</evidence>
<evidence type="ECO:0000313" key="3">
    <source>
        <dbReference type="Proteomes" id="UP000676336"/>
    </source>
</evidence>
<name>A0A8S2YJR7_9BILA</name>
<protein>
    <submittedName>
        <fullName evidence="1">Uncharacterized protein</fullName>
    </submittedName>
</protein>
<proteinExistence type="predicted"/>
<dbReference type="AlphaFoldDB" id="A0A8S2YJR7"/>
<feature type="non-terminal residue" evidence="1">
    <location>
        <position position="1"/>
    </location>
</feature>
<reference evidence="1" key="1">
    <citation type="submission" date="2021-02" db="EMBL/GenBank/DDBJ databases">
        <authorList>
            <person name="Nowell W R."/>
        </authorList>
    </citation>
    <scope>NUCLEOTIDE SEQUENCE</scope>
</reference>
<dbReference type="EMBL" id="CAJOBI010115108">
    <property type="protein sequence ID" value="CAF4651363.1"/>
    <property type="molecule type" value="Genomic_DNA"/>
</dbReference>
<dbReference type="EMBL" id="CAJOBI010095277">
    <property type="protein sequence ID" value="CAF4561716.1"/>
    <property type="molecule type" value="Genomic_DNA"/>
</dbReference>
<comment type="caution">
    <text evidence="1">The sequence shown here is derived from an EMBL/GenBank/DDBJ whole genome shotgun (WGS) entry which is preliminary data.</text>
</comment>
<accession>A0A8S2YJR7</accession>
<feature type="non-terminal residue" evidence="1">
    <location>
        <position position="62"/>
    </location>
</feature>